<keyword evidence="3" id="KW-1185">Reference proteome</keyword>
<evidence type="ECO:0000256" key="1">
    <source>
        <dbReference type="SAM" id="Phobius"/>
    </source>
</evidence>
<keyword evidence="1" id="KW-1133">Transmembrane helix</keyword>
<gene>
    <name evidence="2" type="ORF">VRU48_12375</name>
</gene>
<sequence length="120" mass="13207">MAKLINKKLEASTLIEVLIAMVIIMVVFAIAMQVFGNVLRTGVSYKKLQAQNQMQLLSEQVKKNGYVEEAEVKIDSISYQLSIAPAEVAGIAKLEIKASLNGANLGNIKCLFKEQVKHED</sequence>
<dbReference type="EMBL" id="JAZDQT010000002">
    <property type="protein sequence ID" value="MEE1945908.1"/>
    <property type="molecule type" value="Genomic_DNA"/>
</dbReference>
<evidence type="ECO:0000313" key="2">
    <source>
        <dbReference type="EMBL" id="MEE1945908.1"/>
    </source>
</evidence>
<accession>A0ABU7I8Z5</accession>
<feature type="transmembrane region" description="Helical" evidence="1">
    <location>
        <begin position="17"/>
        <end position="39"/>
    </location>
</feature>
<reference evidence="2 3" key="1">
    <citation type="submission" date="2024-01" db="EMBL/GenBank/DDBJ databases">
        <title>Pedobacter sp. nov., isolated from fresh soil.</title>
        <authorList>
            <person name="Le N.T.T."/>
        </authorList>
    </citation>
    <scope>NUCLEOTIDE SEQUENCE [LARGE SCALE GENOMIC DNA]</scope>
    <source>
        <strain evidence="2 3">KR3-3</strain>
    </source>
</reference>
<dbReference type="RefSeq" id="WP_330108227.1">
    <property type="nucleotide sequence ID" value="NZ_JAZDQT010000002.1"/>
</dbReference>
<proteinExistence type="predicted"/>
<evidence type="ECO:0000313" key="3">
    <source>
        <dbReference type="Proteomes" id="UP001336835"/>
    </source>
</evidence>
<dbReference type="SUPFAM" id="SSF54523">
    <property type="entry name" value="Pili subunits"/>
    <property type="match status" value="1"/>
</dbReference>
<comment type="caution">
    <text evidence="2">The sequence shown here is derived from an EMBL/GenBank/DDBJ whole genome shotgun (WGS) entry which is preliminary data.</text>
</comment>
<keyword evidence="1" id="KW-0812">Transmembrane</keyword>
<protein>
    <submittedName>
        <fullName evidence="2">Type II secretion system protein</fullName>
    </submittedName>
</protein>
<organism evidence="2 3">
    <name type="scientific">Pedobacter albus</name>
    <dbReference type="NCBI Taxonomy" id="3113905"/>
    <lineage>
        <taxon>Bacteria</taxon>
        <taxon>Pseudomonadati</taxon>
        <taxon>Bacteroidota</taxon>
        <taxon>Sphingobacteriia</taxon>
        <taxon>Sphingobacteriales</taxon>
        <taxon>Sphingobacteriaceae</taxon>
        <taxon>Pedobacter</taxon>
    </lineage>
</organism>
<dbReference type="InterPro" id="IPR045584">
    <property type="entry name" value="Pilin-like"/>
</dbReference>
<dbReference type="Proteomes" id="UP001336835">
    <property type="component" value="Unassembled WGS sequence"/>
</dbReference>
<keyword evidence="1" id="KW-0472">Membrane</keyword>
<name>A0ABU7I8Z5_9SPHI</name>